<protein>
    <submittedName>
        <fullName evidence="4">Uncharacterized protein</fullName>
    </submittedName>
</protein>
<feature type="region of interest" description="Disordered" evidence="1">
    <location>
        <begin position="926"/>
        <end position="975"/>
    </location>
</feature>
<dbReference type="Pfam" id="PF17921">
    <property type="entry name" value="Integrase_H2C2"/>
    <property type="match status" value="1"/>
</dbReference>
<organism evidence="4 5">
    <name type="scientific">Platanthera zijinensis</name>
    <dbReference type="NCBI Taxonomy" id="2320716"/>
    <lineage>
        <taxon>Eukaryota</taxon>
        <taxon>Viridiplantae</taxon>
        <taxon>Streptophyta</taxon>
        <taxon>Embryophyta</taxon>
        <taxon>Tracheophyta</taxon>
        <taxon>Spermatophyta</taxon>
        <taxon>Magnoliopsida</taxon>
        <taxon>Liliopsida</taxon>
        <taxon>Asparagales</taxon>
        <taxon>Orchidaceae</taxon>
        <taxon>Orchidoideae</taxon>
        <taxon>Orchideae</taxon>
        <taxon>Orchidinae</taxon>
        <taxon>Platanthera</taxon>
    </lineage>
</organism>
<dbReference type="InterPro" id="IPR041588">
    <property type="entry name" value="Integrase_H2C2"/>
</dbReference>
<dbReference type="CDD" id="cd01647">
    <property type="entry name" value="RT_LTR"/>
    <property type="match status" value="1"/>
</dbReference>
<feature type="domain" description="RNase H type-1" evidence="2">
    <location>
        <begin position="1683"/>
        <end position="1816"/>
    </location>
</feature>
<dbReference type="Pfam" id="PF03732">
    <property type="entry name" value="Retrotrans_gag"/>
    <property type="match status" value="1"/>
</dbReference>
<dbReference type="Gene3D" id="3.10.10.10">
    <property type="entry name" value="HIV Type 1 Reverse Transcriptase, subunit A, domain 1"/>
    <property type="match status" value="1"/>
</dbReference>
<dbReference type="InterPro" id="IPR043502">
    <property type="entry name" value="DNA/RNA_pol_sf"/>
</dbReference>
<dbReference type="SUPFAM" id="SSF56672">
    <property type="entry name" value="DNA/RNA polymerases"/>
    <property type="match status" value="1"/>
</dbReference>
<dbReference type="InterPro" id="IPR036397">
    <property type="entry name" value="RNaseH_sf"/>
</dbReference>
<feature type="compositionally biased region" description="Basic and acidic residues" evidence="1">
    <location>
        <begin position="752"/>
        <end position="864"/>
    </location>
</feature>
<feature type="region of interest" description="Disordered" evidence="1">
    <location>
        <begin position="413"/>
        <end position="459"/>
    </location>
</feature>
<evidence type="ECO:0000259" key="2">
    <source>
        <dbReference type="PROSITE" id="PS50879"/>
    </source>
</evidence>
<dbReference type="SUPFAM" id="SSF53098">
    <property type="entry name" value="Ribonuclease H-like"/>
    <property type="match status" value="2"/>
</dbReference>
<dbReference type="Proteomes" id="UP001418222">
    <property type="component" value="Unassembled WGS sequence"/>
</dbReference>
<feature type="compositionally biased region" description="Gly residues" evidence="1">
    <location>
        <begin position="447"/>
        <end position="458"/>
    </location>
</feature>
<dbReference type="InterPro" id="IPR043128">
    <property type="entry name" value="Rev_trsase/Diguanyl_cyclase"/>
</dbReference>
<dbReference type="InterPro" id="IPR041577">
    <property type="entry name" value="RT_RNaseH_2"/>
</dbReference>
<feature type="region of interest" description="Disordered" evidence="1">
    <location>
        <begin position="752"/>
        <end position="889"/>
    </location>
</feature>
<dbReference type="InterPro" id="IPR000477">
    <property type="entry name" value="RT_dom"/>
</dbReference>
<dbReference type="GO" id="GO:0004523">
    <property type="term" value="F:RNA-DNA hybrid ribonuclease activity"/>
    <property type="evidence" value="ECO:0007669"/>
    <property type="project" value="InterPro"/>
</dbReference>
<dbReference type="PANTHER" id="PTHR48475">
    <property type="entry name" value="RIBONUCLEASE H"/>
    <property type="match status" value="1"/>
</dbReference>
<dbReference type="GO" id="GO:0015074">
    <property type="term" value="P:DNA integration"/>
    <property type="evidence" value="ECO:0007669"/>
    <property type="project" value="InterPro"/>
</dbReference>
<feature type="region of interest" description="Disordered" evidence="1">
    <location>
        <begin position="486"/>
        <end position="540"/>
    </location>
</feature>
<dbReference type="PROSITE" id="PS50879">
    <property type="entry name" value="RNASE_H_1"/>
    <property type="match status" value="1"/>
</dbReference>
<proteinExistence type="predicted"/>
<dbReference type="InterPro" id="IPR035272">
    <property type="entry name" value="DUF5351"/>
</dbReference>
<dbReference type="InterPro" id="IPR005162">
    <property type="entry name" value="Retrotrans_gag_dom"/>
</dbReference>
<dbReference type="Pfam" id="PF00078">
    <property type="entry name" value="RVT_1"/>
    <property type="match status" value="1"/>
</dbReference>
<dbReference type="Pfam" id="PF17302">
    <property type="entry name" value="DUF5351"/>
    <property type="match status" value="1"/>
</dbReference>
<gene>
    <name evidence="4" type="ORF">KSP39_PZI009887</name>
</gene>
<sequence length="2233" mass="250625">MLRREKQWWSPLHPRRRLESSKVVLIQGGGGALAEVDLADPRDSSSGHCSVRSLWVLLFVEKSSLMCFGGSFPWGESAKTLVGLKDLKRFICTENEKQIRHALQTVSKWNSAANMVTLHKRKPKLEKTRPSTRAPAVADTNKKIKNFKDKCYNCIICHVCNNSALLKDVTAADESITVANGDTAQMNVKTAFFNRDLTEEIFMHQLEGFCIGKGTVTVALGGGENESSQCINCEGAGTLTCTTCQGSGIQPRYLDRRRENDHAFLPTLYVWSIRNNWHACLYNAPLQSPRRLRIVSPARLTYLVVFLALPIDDFYTCVDIDRLLPSTSSVAIPHILFVSIYCRLCRFLLPPPSLFLMRPPSSTRSVYACDLLYGAGQVHLPAPRTAEGSGELASSPGQLARWRLWPDARLCLPSSPGKSPTRQGGGITTEEESRGRKMADGGDRGELGGNSAGAGVPGQGSEYVTVAAFEEFARRVEKAILVGLSNPPEVTATSPRRRTPPGEEIPTRRAGKEPAWANGEPVIPPRHHPTSSQGIRFREPELSARYGDTRRWSEYDCSSGEDTRRRQEGRSPFCDEILAALVPDNFREPVLSYYSGKDDPVGHLQWFEDVVSIRNMSDALKCRLFSITFKGSARDWFHQLPAGSVYCFSDLRRGLLARFATSKRRKKEATALFKIVQGQHESLGRYIDRFQEEVLEVEEVDGFTLMVALKFGLKQGLFNMELGHRPPKSFEEMVERANVFIQGEERNKEFLARLDGDRPLGQDKGRLLERERAPEGRHDRKQERPKEKEEKRERGREIRKVERQERREKPRRQEDRRPVGGREARSEERRFQYPRDRPQWRRPIRQEERRAYNPREQGGGRRETMAITQRAAKRRRKERQQERRQERQQEAAIPLYCDIHRVEGHGTLACPEFWEARRRMEATAAEREQPQQEAQVGQVAYQAPQRRRNEDRIDQGGRGNVIPGPGGGHVGVINGGAGLGASRKGSLHQIYKRSVASTSQTPPPLNEITFSEEDMLWNENPFHDALVIQAAIEDFTVDRILADNGSSVNVIFKRTFVGLQVEASRIQAADGPLFGFSGEKKEVEGGVELLVTLGGTSIRCRFVIVDAPSGYNAIFGRPLINYFKVVPSSYHQCLKYCRDDVQVRIRGDPRASRECYLNAVSTISWMSDAERLERMMEQEEGLQAAEELEEVEVISPRGKPELLKIGGALPPEGKVEIAACLQENADVFAWSAAEMSGIDADVACHRLNLDPAATPVRQKQRKSAATLAGPIREEVGKLLEAGFVSEIQYPGWVSNVVMVKKSGGGWRLCIDFSMLNKACPKDCYPLPQIDALVDSAVGFPVMSFLDAFSGYHQIRMHPPDCRDVSFITSDGCYSYKMMPFGLKNAGATYQRMMDHVFREQKGRNLEVYVDDLLVKSKSAAEHVADLTETFATLRRYKMRLNPAKCVFGAGRGKFLGHLLTPLGVEPNPDKVKAIVEMASPRDSKEVQRLTGRLAGLSRFLSRAGEKCSPFFKTLRGNQKFEWTPECEEAFVKLKQQLTRAPLLQGPQGGEDLLLYLGVGAEAVSSVLVREEGKKQLPIYYVSRVLRQAETPYPILEKLVFALVVSARRLRPYFQAHSIKVVSDHPLRSILDGVEHSGRLAKWAVELSEFDISYPPRVAIKAQAVADFLADFSTEVEADTDVSRPVPWKMFVDGASGKHSVGAGVVLVSPQGTRIVQAVKIHFPVTNNQAEYEAMVAGLRLAKELAIRDIRAFTDSMVAASQIRGEFEVRDPILQQYLVKVKGLIGGFRSFHVEHVPRERNSEADNLAKYGPRAGGTAIELFRPSIEEGELMEIDQRASWRDPFVTFLATGRLPSDGQDQRKFRYKAAYYLLQDGELYRKTISGPLARCLSELEIPQVLEEIHSGECGSHSGTRTLEQRILRHGYFWPTIRKDAEAYSRKCSQCQLFAPLALQPAQQLRSITAPWPFAIWGMDLIGPFPQASGQRKFVLVMVDYFTKWIEAKALARTTSQIVKNFIWGEIACRFGIPLAIITDNGPQFASLELGDFCKQLGTDLRFASVHHPRSNGQVEAANKLIINLLKKKITNLKGNWAEQLPSVLWALRTTPNSATGETPFKLSHGSEALIPVEFEVHSPRVIAAEDGSEEWRLENEEAQRLSLDYVEELRDLASMRQEETKRRMARHFDKNVRLKNFLAGDLVMKKVDAAGRGAAVGKLHPNWEGPFIVQEALTAGGYYL</sequence>
<feature type="domain" description="Integrase catalytic" evidence="3">
    <location>
        <begin position="1959"/>
        <end position="2120"/>
    </location>
</feature>
<evidence type="ECO:0000313" key="4">
    <source>
        <dbReference type="EMBL" id="KAK8941120.1"/>
    </source>
</evidence>
<dbReference type="CDD" id="cd09279">
    <property type="entry name" value="RNase_HI_like"/>
    <property type="match status" value="1"/>
</dbReference>
<feature type="compositionally biased region" description="Basic and acidic residues" evidence="1">
    <location>
        <begin position="431"/>
        <end position="446"/>
    </location>
</feature>
<dbReference type="PANTHER" id="PTHR48475:SF2">
    <property type="entry name" value="RIBONUCLEASE H"/>
    <property type="match status" value="1"/>
</dbReference>
<dbReference type="Pfam" id="PF13456">
    <property type="entry name" value="RVT_3"/>
    <property type="match status" value="1"/>
</dbReference>
<dbReference type="Pfam" id="PF00665">
    <property type="entry name" value="rve"/>
    <property type="match status" value="1"/>
</dbReference>
<dbReference type="GO" id="GO:0003676">
    <property type="term" value="F:nucleic acid binding"/>
    <property type="evidence" value="ECO:0007669"/>
    <property type="project" value="InterPro"/>
</dbReference>
<dbReference type="EMBL" id="JBBWWQ010000008">
    <property type="protein sequence ID" value="KAK8941120.1"/>
    <property type="molecule type" value="Genomic_DNA"/>
</dbReference>
<evidence type="ECO:0000313" key="5">
    <source>
        <dbReference type="Proteomes" id="UP001418222"/>
    </source>
</evidence>
<evidence type="ECO:0000259" key="3">
    <source>
        <dbReference type="PROSITE" id="PS50994"/>
    </source>
</evidence>
<dbReference type="InterPro" id="IPR001584">
    <property type="entry name" value="Integrase_cat-core"/>
</dbReference>
<dbReference type="InterPro" id="IPR002156">
    <property type="entry name" value="RNaseH_domain"/>
</dbReference>
<accession>A0AAP0BIT5</accession>
<dbReference type="CDD" id="cd00303">
    <property type="entry name" value="retropepsin_like"/>
    <property type="match status" value="1"/>
</dbReference>
<name>A0AAP0BIT5_9ASPA</name>
<feature type="compositionally biased region" description="Basic and acidic residues" evidence="1">
    <location>
        <begin position="879"/>
        <end position="889"/>
    </location>
</feature>
<evidence type="ECO:0000256" key="1">
    <source>
        <dbReference type="SAM" id="MobiDB-lite"/>
    </source>
</evidence>
<dbReference type="Gene3D" id="3.30.70.270">
    <property type="match status" value="2"/>
</dbReference>
<feature type="compositionally biased region" description="Gly residues" evidence="1">
    <location>
        <begin position="956"/>
        <end position="975"/>
    </location>
</feature>
<dbReference type="Pfam" id="PF17919">
    <property type="entry name" value="RT_RNaseH_2"/>
    <property type="match status" value="1"/>
</dbReference>
<keyword evidence="5" id="KW-1185">Reference proteome</keyword>
<reference evidence="4 5" key="1">
    <citation type="journal article" date="2022" name="Nat. Plants">
        <title>Genomes of leafy and leafless Platanthera orchids illuminate the evolution of mycoheterotrophy.</title>
        <authorList>
            <person name="Li M.H."/>
            <person name="Liu K.W."/>
            <person name="Li Z."/>
            <person name="Lu H.C."/>
            <person name="Ye Q.L."/>
            <person name="Zhang D."/>
            <person name="Wang J.Y."/>
            <person name="Li Y.F."/>
            <person name="Zhong Z.M."/>
            <person name="Liu X."/>
            <person name="Yu X."/>
            <person name="Liu D.K."/>
            <person name="Tu X.D."/>
            <person name="Liu B."/>
            <person name="Hao Y."/>
            <person name="Liao X.Y."/>
            <person name="Jiang Y.T."/>
            <person name="Sun W.H."/>
            <person name="Chen J."/>
            <person name="Chen Y.Q."/>
            <person name="Ai Y."/>
            <person name="Zhai J.W."/>
            <person name="Wu S.S."/>
            <person name="Zhou Z."/>
            <person name="Hsiao Y.Y."/>
            <person name="Wu W.L."/>
            <person name="Chen Y.Y."/>
            <person name="Lin Y.F."/>
            <person name="Hsu J.L."/>
            <person name="Li C.Y."/>
            <person name="Wang Z.W."/>
            <person name="Zhao X."/>
            <person name="Zhong W.Y."/>
            <person name="Ma X.K."/>
            <person name="Ma L."/>
            <person name="Huang J."/>
            <person name="Chen G.Z."/>
            <person name="Huang M.Z."/>
            <person name="Huang L."/>
            <person name="Peng D.H."/>
            <person name="Luo Y.B."/>
            <person name="Zou S.Q."/>
            <person name="Chen S.P."/>
            <person name="Lan S."/>
            <person name="Tsai W.C."/>
            <person name="Van de Peer Y."/>
            <person name="Liu Z.J."/>
        </authorList>
    </citation>
    <scope>NUCLEOTIDE SEQUENCE [LARGE SCALE GENOMIC DNA]</scope>
    <source>
        <strain evidence="4">Lor287</strain>
    </source>
</reference>
<dbReference type="PROSITE" id="PS50994">
    <property type="entry name" value="INTEGRASE"/>
    <property type="match status" value="1"/>
</dbReference>
<dbReference type="Gene3D" id="1.10.340.70">
    <property type="match status" value="1"/>
</dbReference>
<comment type="caution">
    <text evidence="4">The sequence shown here is derived from an EMBL/GenBank/DDBJ whole genome shotgun (WGS) entry which is preliminary data.</text>
</comment>
<dbReference type="InterPro" id="IPR012337">
    <property type="entry name" value="RNaseH-like_sf"/>
</dbReference>
<dbReference type="Gene3D" id="3.30.420.10">
    <property type="entry name" value="Ribonuclease H-like superfamily/Ribonuclease H"/>
    <property type="match status" value="2"/>
</dbReference>